<comment type="caution">
    <text evidence="2">The sequence shown here is derived from an EMBL/GenBank/DDBJ whole genome shotgun (WGS) entry which is preliminary data.</text>
</comment>
<evidence type="ECO:0000313" key="3">
    <source>
        <dbReference type="Proteomes" id="UP000625711"/>
    </source>
</evidence>
<dbReference type="EMBL" id="JAACXV010000241">
    <property type="protein sequence ID" value="KAF7281435.1"/>
    <property type="molecule type" value="Genomic_DNA"/>
</dbReference>
<accession>A0A834IIF4</accession>
<dbReference type="AlphaFoldDB" id="A0A834IIF4"/>
<protein>
    <submittedName>
        <fullName evidence="2">Uncharacterized protein</fullName>
    </submittedName>
</protein>
<reference evidence="2" key="1">
    <citation type="submission" date="2020-08" db="EMBL/GenBank/DDBJ databases">
        <title>Genome sequencing and assembly of the red palm weevil Rhynchophorus ferrugineus.</title>
        <authorList>
            <person name="Dias G.B."/>
            <person name="Bergman C.M."/>
            <person name="Manee M."/>
        </authorList>
    </citation>
    <scope>NUCLEOTIDE SEQUENCE</scope>
    <source>
        <strain evidence="2">AA-2017</strain>
        <tissue evidence="2">Whole larva</tissue>
    </source>
</reference>
<proteinExistence type="predicted"/>
<dbReference type="Proteomes" id="UP000625711">
    <property type="component" value="Unassembled WGS sequence"/>
</dbReference>
<name>A0A834IIF4_RHYFE</name>
<organism evidence="2 3">
    <name type="scientific">Rhynchophorus ferrugineus</name>
    <name type="common">Red palm weevil</name>
    <name type="synonym">Curculio ferrugineus</name>
    <dbReference type="NCBI Taxonomy" id="354439"/>
    <lineage>
        <taxon>Eukaryota</taxon>
        <taxon>Metazoa</taxon>
        <taxon>Ecdysozoa</taxon>
        <taxon>Arthropoda</taxon>
        <taxon>Hexapoda</taxon>
        <taxon>Insecta</taxon>
        <taxon>Pterygota</taxon>
        <taxon>Neoptera</taxon>
        <taxon>Endopterygota</taxon>
        <taxon>Coleoptera</taxon>
        <taxon>Polyphaga</taxon>
        <taxon>Cucujiformia</taxon>
        <taxon>Curculionidae</taxon>
        <taxon>Dryophthorinae</taxon>
        <taxon>Rhynchophorus</taxon>
    </lineage>
</organism>
<feature type="compositionally biased region" description="Basic and acidic residues" evidence="1">
    <location>
        <begin position="7"/>
        <end position="20"/>
    </location>
</feature>
<gene>
    <name evidence="2" type="ORF">GWI33_004761</name>
</gene>
<evidence type="ECO:0000256" key="1">
    <source>
        <dbReference type="SAM" id="MobiDB-lite"/>
    </source>
</evidence>
<evidence type="ECO:0000313" key="2">
    <source>
        <dbReference type="EMBL" id="KAF7281435.1"/>
    </source>
</evidence>
<sequence>MGFSYREATERGPDHAVHRQAERNRNHAILGLAWVGRDRTTVLQPRDRVLCDASDVTWEGLRCYDARSLFFSETSACLFGFRIPVNKILFFILLKLLNSRTLLL</sequence>
<keyword evidence="3" id="KW-1185">Reference proteome</keyword>
<feature type="region of interest" description="Disordered" evidence="1">
    <location>
        <begin position="1"/>
        <end position="20"/>
    </location>
</feature>